<dbReference type="InterPro" id="IPR006500">
    <property type="entry name" value="Helicase_put_C_phage/plasmid"/>
</dbReference>
<evidence type="ECO:0000256" key="2">
    <source>
        <dbReference type="ARBA" id="ARBA00022801"/>
    </source>
</evidence>
<keyword evidence="2" id="KW-0378">Hydrolase</keyword>
<evidence type="ECO:0000313" key="7">
    <source>
        <dbReference type="Proteomes" id="UP000095492"/>
    </source>
</evidence>
<dbReference type="InterPro" id="IPR027417">
    <property type="entry name" value="P-loop_NTPase"/>
</dbReference>
<dbReference type="PANTHER" id="PTHR35372:SF2">
    <property type="entry name" value="SF3 HELICASE DOMAIN-CONTAINING PROTEIN"/>
    <property type="match status" value="1"/>
</dbReference>
<dbReference type="Pfam" id="PF08706">
    <property type="entry name" value="D5_N"/>
    <property type="match status" value="1"/>
</dbReference>
<reference evidence="6 7" key="1">
    <citation type="submission" date="2015-09" db="EMBL/GenBank/DDBJ databases">
        <authorList>
            <consortium name="Pathogen Informatics"/>
        </authorList>
    </citation>
    <scope>NUCLEOTIDE SEQUENCE [LARGE SCALE GENOMIC DNA]</scope>
    <source>
        <strain evidence="6 7">2789STDY5608891</strain>
    </source>
</reference>
<dbReference type="InterPro" id="IPR014820">
    <property type="entry name" value="PriCT_1"/>
</dbReference>
<name>A0A173VMG5_EUBRA</name>
<dbReference type="InterPro" id="IPR051620">
    <property type="entry name" value="ORF904-like_C"/>
</dbReference>
<dbReference type="InterPro" id="IPR014015">
    <property type="entry name" value="Helicase_SF3_DNA-vir"/>
</dbReference>
<dbReference type="Gene3D" id="3.60.10.10">
    <property type="entry name" value="Endonuclease/exonuclease/phosphatase"/>
    <property type="match status" value="1"/>
</dbReference>
<proteinExistence type="predicted"/>
<evidence type="ECO:0000256" key="1">
    <source>
        <dbReference type="ARBA" id="ARBA00022741"/>
    </source>
</evidence>
<dbReference type="InterPro" id="IPR014818">
    <property type="entry name" value="Phage/plasmid_primase_P4_C"/>
</dbReference>
<dbReference type="SMART" id="SM00885">
    <property type="entry name" value="D5_N"/>
    <property type="match status" value="1"/>
</dbReference>
<dbReference type="Pfam" id="PF08708">
    <property type="entry name" value="PriCT_1"/>
    <property type="match status" value="1"/>
</dbReference>
<dbReference type="STRING" id="39490.ERS852448_03005"/>
<dbReference type="OrthoDB" id="9763644at2"/>
<dbReference type="PANTHER" id="PTHR35372">
    <property type="entry name" value="ATP BINDING PROTEIN-RELATED"/>
    <property type="match status" value="1"/>
</dbReference>
<dbReference type="InterPro" id="IPR036691">
    <property type="entry name" value="Endo/exonu/phosph_ase_sf"/>
</dbReference>
<evidence type="ECO:0000259" key="5">
    <source>
        <dbReference type="PROSITE" id="PS51206"/>
    </source>
</evidence>
<keyword evidence="1" id="KW-0547">Nucleotide-binding</keyword>
<dbReference type="Proteomes" id="UP000095492">
    <property type="component" value="Unassembled WGS sequence"/>
</dbReference>
<feature type="compositionally biased region" description="Acidic residues" evidence="4">
    <location>
        <begin position="154"/>
        <end position="167"/>
    </location>
</feature>
<dbReference type="GO" id="GO:0016787">
    <property type="term" value="F:hydrolase activity"/>
    <property type="evidence" value="ECO:0007669"/>
    <property type="project" value="UniProtKB-KW"/>
</dbReference>
<feature type="domain" description="SF3 helicase" evidence="5">
    <location>
        <begin position="457"/>
        <end position="663"/>
    </location>
</feature>
<sequence length="924" mass="106402">MTVSTPEQLREAVKADHVCAEYKGNYRGIGNFIRSDVIIMDIDNDHSEEPAEWITAEKLEGIFPDMEYMLASSRHHLLPKEGKSARPRYHIYFPISEITDAEVYGNLKKALQKEYPFFDGNALDAARFIFGADCEEVLVHDGWMTIDEEIDVSQVAEEEDFDSEDSESASGGQILEGSRNNTMSRFAGRVLKRYGITEKAHEAFLEHAKKCDPPLPESELKTIWNSAVKFFKKSIVNQEGYVPPDEYNADFESASLKPEDYSDIGQAKVLVREYGNELKYTSATDFLRFDGECWREDKQMAIGAVEEFLDLQLQDAMDEVARVEKALEDAGVPKESIQAGPKELLKEVDGKLIPLVYMLMGAQTYLKFVQKRRDYKYIVSAANTAKPMIAISVSDLDKNENLINTPYATYDLRKGLAGDLPHNPEDLITKITACSPGEDGKQIWLDALNLFFCKDQKLIDYVQETVGMAAIGKVYQEHMIIAYGGGANGKSTFWNTIFRVLGNYAGKLSAEALTMNCKRNVKPEMAELKGKRLIISSEMEEGMRLNTAVVKQLCSTDEIQAEKKYKDPFSFVPSHTLVLYLEKLKQKRIKIENDTTLEEENVDLPGMASIFTELMLTNKESDELKNIRKILVDWKNSITKSKYRYKVMEWNINQATNKNGTNKLPNLLMKEIIIQNPDILILTEFSFCENASEFFKKVFDERNYDYYPKEKTKNTKNKQNEILIAWRRELFDLCLDKCMYSVVTFENNKPNFLLVDLIEKKTRQELVVAGVRITMAENIPVKGTEDEKKKAYQKQANKRYKQMQYVYKQLEKFARVIMGGDFNNYRRRTELKDWNIGRILCDNQEYKIYTPKGQSIKEKKSIRGEEYEFAEDHFVTKNCEIDNEVYDRCFVFRDEKYINGEDLSDWNYLSGYPDHAILIADLLL</sequence>
<dbReference type="GO" id="GO:0005524">
    <property type="term" value="F:ATP binding"/>
    <property type="evidence" value="ECO:0007669"/>
    <property type="project" value="UniProtKB-KW"/>
</dbReference>
<dbReference type="SMART" id="SM00942">
    <property type="entry name" value="PriCT_1"/>
    <property type="match status" value="1"/>
</dbReference>
<organism evidence="6 7">
    <name type="scientific">Eubacterium ramulus</name>
    <dbReference type="NCBI Taxonomy" id="39490"/>
    <lineage>
        <taxon>Bacteria</taxon>
        <taxon>Bacillati</taxon>
        <taxon>Bacillota</taxon>
        <taxon>Clostridia</taxon>
        <taxon>Eubacteriales</taxon>
        <taxon>Eubacteriaceae</taxon>
        <taxon>Eubacterium</taxon>
    </lineage>
</organism>
<evidence type="ECO:0000256" key="3">
    <source>
        <dbReference type="ARBA" id="ARBA00022840"/>
    </source>
</evidence>
<accession>A0A173VMG5</accession>
<dbReference type="InterPro" id="IPR045455">
    <property type="entry name" value="NrS-1_pol-like_helicase"/>
</dbReference>
<dbReference type="Pfam" id="PF19263">
    <property type="entry name" value="DUF5906"/>
    <property type="match status" value="1"/>
</dbReference>
<gene>
    <name evidence="6" type="ORF">ERS852448_03005</name>
</gene>
<evidence type="ECO:0000313" key="6">
    <source>
        <dbReference type="EMBL" id="CUN27315.1"/>
    </source>
</evidence>
<dbReference type="EMBL" id="CYYA01000035">
    <property type="protein sequence ID" value="CUN27315.1"/>
    <property type="molecule type" value="Genomic_DNA"/>
</dbReference>
<dbReference type="AlphaFoldDB" id="A0A173VMG5"/>
<protein>
    <submittedName>
        <fullName evidence="6">Uncharacterized protein conserved in bacteria</fullName>
    </submittedName>
</protein>
<dbReference type="Gene3D" id="3.40.50.300">
    <property type="entry name" value="P-loop containing nucleotide triphosphate hydrolases"/>
    <property type="match status" value="1"/>
</dbReference>
<keyword evidence="3" id="KW-0067">ATP-binding</keyword>
<dbReference type="NCBIfam" id="TIGR01613">
    <property type="entry name" value="primase_Cterm"/>
    <property type="match status" value="1"/>
</dbReference>
<evidence type="ECO:0000256" key="4">
    <source>
        <dbReference type="SAM" id="MobiDB-lite"/>
    </source>
</evidence>
<dbReference type="SUPFAM" id="SSF56219">
    <property type="entry name" value="DNase I-like"/>
    <property type="match status" value="1"/>
</dbReference>
<dbReference type="PROSITE" id="PS51206">
    <property type="entry name" value="SF3_HELICASE_1"/>
    <property type="match status" value="1"/>
</dbReference>
<feature type="region of interest" description="Disordered" evidence="4">
    <location>
        <begin position="154"/>
        <end position="178"/>
    </location>
</feature>